<evidence type="ECO:0000313" key="2">
    <source>
        <dbReference type="EMBL" id="APW62531.1"/>
    </source>
</evidence>
<dbReference type="OrthoDB" id="281792at2"/>
<dbReference type="Pfam" id="PF00578">
    <property type="entry name" value="AhpC-TSA"/>
    <property type="match status" value="1"/>
</dbReference>
<dbReference type="CDD" id="cd02966">
    <property type="entry name" value="TlpA_like_family"/>
    <property type="match status" value="1"/>
</dbReference>
<dbReference type="Proteomes" id="UP000186309">
    <property type="component" value="Chromosome"/>
</dbReference>
<dbReference type="GO" id="GO:0016491">
    <property type="term" value="F:oxidoreductase activity"/>
    <property type="evidence" value="ECO:0007669"/>
    <property type="project" value="InterPro"/>
</dbReference>
<organism evidence="2 3">
    <name type="scientific">Paludisphaera borealis</name>
    <dbReference type="NCBI Taxonomy" id="1387353"/>
    <lineage>
        <taxon>Bacteria</taxon>
        <taxon>Pseudomonadati</taxon>
        <taxon>Planctomycetota</taxon>
        <taxon>Planctomycetia</taxon>
        <taxon>Isosphaerales</taxon>
        <taxon>Isosphaeraceae</taxon>
        <taxon>Paludisphaera</taxon>
    </lineage>
</organism>
<dbReference type="PROSITE" id="PS51352">
    <property type="entry name" value="THIOREDOXIN_2"/>
    <property type="match status" value="1"/>
</dbReference>
<sequence length="219" mass="23856">MNRIAVATFCALIAVVGGVFALARLRSESGGAVASTLMIIEGSTKHLVTKEMADASKAMVERTAPHFEAVAVDGRTYNLGELRRRGPVVLTFAKFGCPCSEAAQPFFNRLHAAYPEAGFFGVIDVEAEKATRWAERFRIDYPLLLDPALQIVRAYEIENSAYVVVVDADGRILNHWPGYSSGMLQELGATLARLSDTAERPIDVVDAPDQEYSGCPFDL</sequence>
<dbReference type="EMBL" id="CP019082">
    <property type="protein sequence ID" value="APW62531.1"/>
    <property type="molecule type" value="Genomic_DNA"/>
</dbReference>
<evidence type="ECO:0000313" key="3">
    <source>
        <dbReference type="Proteomes" id="UP000186309"/>
    </source>
</evidence>
<dbReference type="InterPro" id="IPR036249">
    <property type="entry name" value="Thioredoxin-like_sf"/>
</dbReference>
<evidence type="ECO:0000259" key="1">
    <source>
        <dbReference type="PROSITE" id="PS51352"/>
    </source>
</evidence>
<proteinExistence type="predicted"/>
<dbReference type="KEGG" id="pbor:BSF38_04079"/>
<reference evidence="3" key="1">
    <citation type="submission" date="2016-12" db="EMBL/GenBank/DDBJ databases">
        <title>Comparative genomics of four Isosphaeraceae planctomycetes: a common pool of plasmids and glycoside hydrolase genes.</title>
        <authorList>
            <person name="Ivanova A."/>
        </authorList>
    </citation>
    <scope>NUCLEOTIDE SEQUENCE [LARGE SCALE GENOMIC DNA]</scope>
    <source>
        <strain evidence="3">PX4</strain>
    </source>
</reference>
<gene>
    <name evidence="2" type="primary">resA_15</name>
    <name evidence="2" type="ORF">BSF38_04079</name>
</gene>
<accession>A0A1U7CUC4</accession>
<dbReference type="InterPro" id="IPR013766">
    <property type="entry name" value="Thioredoxin_domain"/>
</dbReference>
<dbReference type="Gene3D" id="3.40.30.10">
    <property type="entry name" value="Glutaredoxin"/>
    <property type="match status" value="1"/>
</dbReference>
<dbReference type="RefSeq" id="WP_076348701.1">
    <property type="nucleotide sequence ID" value="NZ_CP019082.1"/>
</dbReference>
<dbReference type="InterPro" id="IPR000866">
    <property type="entry name" value="AhpC/TSA"/>
</dbReference>
<feature type="domain" description="Thioredoxin" evidence="1">
    <location>
        <begin position="58"/>
        <end position="196"/>
    </location>
</feature>
<dbReference type="SUPFAM" id="SSF52833">
    <property type="entry name" value="Thioredoxin-like"/>
    <property type="match status" value="1"/>
</dbReference>
<dbReference type="GO" id="GO:0016209">
    <property type="term" value="F:antioxidant activity"/>
    <property type="evidence" value="ECO:0007669"/>
    <property type="project" value="InterPro"/>
</dbReference>
<keyword evidence="3" id="KW-1185">Reference proteome</keyword>
<name>A0A1U7CUC4_9BACT</name>
<dbReference type="STRING" id="1387353.BSF38_04079"/>
<dbReference type="AlphaFoldDB" id="A0A1U7CUC4"/>
<protein>
    <submittedName>
        <fullName evidence="2">Thiol-disulfide oxidoreductase ResA</fullName>
    </submittedName>
</protein>